<dbReference type="Proteomes" id="UP001589834">
    <property type="component" value="Unassembled WGS sequence"/>
</dbReference>
<keyword evidence="4 7" id="KW-0597">Phosphoprotein</keyword>
<feature type="modified residue" description="4-aspartylphosphate" evidence="7">
    <location>
        <position position="551"/>
    </location>
</feature>
<evidence type="ECO:0000256" key="3">
    <source>
        <dbReference type="ARBA" id="ARBA00012438"/>
    </source>
</evidence>
<feature type="domain" description="Histidine kinase" evidence="10">
    <location>
        <begin position="259"/>
        <end position="476"/>
    </location>
</feature>
<evidence type="ECO:0000259" key="10">
    <source>
        <dbReference type="PROSITE" id="PS50109"/>
    </source>
</evidence>
<dbReference type="InterPro" id="IPR001789">
    <property type="entry name" value="Sig_transdc_resp-reg_receiver"/>
</dbReference>
<evidence type="ECO:0000259" key="11">
    <source>
        <dbReference type="PROSITE" id="PS50110"/>
    </source>
</evidence>
<dbReference type="Gene3D" id="6.10.340.10">
    <property type="match status" value="1"/>
</dbReference>
<dbReference type="CDD" id="cd00082">
    <property type="entry name" value="HisKA"/>
    <property type="match status" value="1"/>
</dbReference>
<dbReference type="InterPro" id="IPR004358">
    <property type="entry name" value="Sig_transdc_His_kin-like_C"/>
</dbReference>
<comment type="catalytic activity">
    <reaction evidence="1">
        <text>ATP + protein L-histidine = ADP + protein N-phospho-L-histidine.</text>
        <dbReference type="EC" id="2.7.13.3"/>
    </reaction>
</comment>
<protein>
    <recommendedName>
        <fullName evidence="3">histidine kinase</fullName>
        <ecNumber evidence="3">2.7.13.3</ecNumber>
    </recommendedName>
</protein>
<feature type="coiled-coil region" evidence="8">
    <location>
        <begin position="225"/>
        <end position="259"/>
    </location>
</feature>
<dbReference type="InterPro" id="IPR036097">
    <property type="entry name" value="HisK_dim/P_sf"/>
</dbReference>
<dbReference type="Gene3D" id="1.10.287.130">
    <property type="match status" value="1"/>
</dbReference>
<proteinExistence type="predicted"/>
<accession>A0ABV6PN27</accession>
<keyword evidence="6" id="KW-0418">Kinase</keyword>
<dbReference type="PROSITE" id="PS50885">
    <property type="entry name" value="HAMP"/>
    <property type="match status" value="1"/>
</dbReference>
<dbReference type="InterPro" id="IPR003661">
    <property type="entry name" value="HisK_dim/P_dom"/>
</dbReference>
<dbReference type="RefSeq" id="WP_377478983.1">
    <property type="nucleotide sequence ID" value="NZ_JBHLTN010000002.1"/>
</dbReference>
<evidence type="ECO:0000313" key="13">
    <source>
        <dbReference type="EMBL" id="MFC0591245.1"/>
    </source>
</evidence>
<dbReference type="SMART" id="SM00387">
    <property type="entry name" value="HATPase_c"/>
    <property type="match status" value="1"/>
</dbReference>
<dbReference type="InterPro" id="IPR003660">
    <property type="entry name" value="HAMP_dom"/>
</dbReference>
<evidence type="ECO:0000256" key="5">
    <source>
        <dbReference type="ARBA" id="ARBA00022679"/>
    </source>
</evidence>
<dbReference type="GO" id="GO:0005524">
    <property type="term" value="F:ATP binding"/>
    <property type="evidence" value="ECO:0007669"/>
    <property type="project" value="UniProtKB-KW"/>
</dbReference>
<keyword evidence="13" id="KW-0547">Nucleotide-binding</keyword>
<evidence type="ECO:0000256" key="7">
    <source>
        <dbReference type="PROSITE-ProRule" id="PRU00169"/>
    </source>
</evidence>
<dbReference type="PANTHER" id="PTHR43047:SF9">
    <property type="entry name" value="HISTIDINE KINASE"/>
    <property type="match status" value="1"/>
</dbReference>
<dbReference type="InterPro" id="IPR003594">
    <property type="entry name" value="HATPase_dom"/>
</dbReference>
<dbReference type="SUPFAM" id="SSF47384">
    <property type="entry name" value="Homodimeric domain of signal transducing histidine kinase"/>
    <property type="match status" value="1"/>
</dbReference>
<dbReference type="Gene3D" id="3.40.50.2300">
    <property type="match status" value="1"/>
</dbReference>
<keyword evidence="14" id="KW-1185">Reference proteome</keyword>
<keyword evidence="9" id="KW-0812">Transmembrane</keyword>
<reference evidence="13 14" key="1">
    <citation type="submission" date="2024-09" db="EMBL/GenBank/DDBJ databases">
        <authorList>
            <person name="Sun Q."/>
            <person name="Mori K."/>
        </authorList>
    </citation>
    <scope>NUCLEOTIDE SEQUENCE [LARGE SCALE GENOMIC DNA]</scope>
    <source>
        <strain evidence="13 14">NCAIM B.02336</strain>
    </source>
</reference>
<feature type="transmembrane region" description="Helical" evidence="9">
    <location>
        <begin position="155"/>
        <end position="174"/>
    </location>
</feature>
<dbReference type="SUPFAM" id="SSF52172">
    <property type="entry name" value="CheY-like"/>
    <property type="match status" value="1"/>
</dbReference>
<dbReference type="InterPro" id="IPR011006">
    <property type="entry name" value="CheY-like_superfamily"/>
</dbReference>
<keyword evidence="5" id="KW-0808">Transferase</keyword>
<dbReference type="PROSITE" id="PS50110">
    <property type="entry name" value="RESPONSE_REGULATORY"/>
    <property type="match status" value="1"/>
</dbReference>
<dbReference type="EC" id="2.7.13.3" evidence="3"/>
<feature type="domain" description="HAMP" evidence="12">
    <location>
        <begin position="175"/>
        <end position="226"/>
    </location>
</feature>
<dbReference type="SMART" id="SM00388">
    <property type="entry name" value="HisKA"/>
    <property type="match status" value="1"/>
</dbReference>
<comment type="caution">
    <text evidence="13">The sequence shown here is derived from an EMBL/GenBank/DDBJ whole genome shotgun (WGS) entry which is preliminary data.</text>
</comment>
<dbReference type="PROSITE" id="PS50109">
    <property type="entry name" value="HIS_KIN"/>
    <property type="match status" value="1"/>
</dbReference>
<evidence type="ECO:0000256" key="6">
    <source>
        <dbReference type="ARBA" id="ARBA00022777"/>
    </source>
</evidence>
<evidence type="ECO:0000256" key="1">
    <source>
        <dbReference type="ARBA" id="ARBA00000085"/>
    </source>
</evidence>
<keyword evidence="8" id="KW-0175">Coiled coil</keyword>
<organism evidence="13 14">
    <name type="scientific">Ottowia pentelensis</name>
    <dbReference type="NCBI Taxonomy" id="511108"/>
    <lineage>
        <taxon>Bacteria</taxon>
        <taxon>Pseudomonadati</taxon>
        <taxon>Pseudomonadota</taxon>
        <taxon>Betaproteobacteria</taxon>
        <taxon>Burkholderiales</taxon>
        <taxon>Comamonadaceae</taxon>
        <taxon>Ottowia</taxon>
    </lineage>
</organism>
<evidence type="ECO:0000256" key="2">
    <source>
        <dbReference type="ARBA" id="ARBA00004370"/>
    </source>
</evidence>
<sequence length="635" mass="68365">MTLSATVRRWFSHLSLATQLVLLAVLPAVLATMAVSLVATRQSLDSVEAMIRANAQTTAYQIATAAEEPVRAEDRRALLNIARTGIAQSQVQQVRVWSVDGELLAEAHELGTEDVPGFLVTAPIPGAQGHPGGRVSLKASMKELVVARQKRWRDVLVSLVVALLAVLAAGAWAARRITAPVTRLGEALEKLGTGESTQVDVTGTPEIQRLLKGFNRSARALAGSHLEMQTRIREATAELARKNQQIERASQARMRLLAAASHDLRQPLHALTLLSEGLVSGETDPVRLQRIGHVRECVTSLDQLFSELLNLSQLDAGVLRPNWKRFALDQVFTNVSRDFRPVAEERGLRLVVRPTGLWVHSDFTMLSRILGNLVSNALRHTVTGGILVAARTRGSAVQIDVIDTGVGIPAELRERVFEEFYQADNLPQAAHRGESRGLGLGLATVRRLAHLLRTRIELKSVVGRGTCMRLRLKTCPPESPAQAAVVVNSEPRGAGLAGLTILVIDDEPAILEGLHLGLSGWGCHVLMARSRAEALAHMDALPGPPEVIICDLLLADGDNGLLVLAALAAHPSSRGVQPARVLVTGETQPRRLLDVAASGVPVLYKPVALATLHHSIVEQLQNRATVAGKASDHPV</sequence>
<keyword evidence="13" id="KW-0067">ATP-binding</keyword>
<comment type="subcellular location">
    <subcellularLocation>
        <location evidence="2">Membrane</location>
    </subcellularLocation>
</comment>
<evidence type="ECO:0000313" key="14">
    <source>
        <dbReference type="Proteomes" id="UP001589834"/>
    </source>
</evidence>
<dbReference type="SMART" id="SM00448">
    <property type="entry name" value="REC"/>
    <property type="match status" value="1"/>
</dbReference>
<dbReference type="EMBL" id="JBHLTN010000002">
    <property type="protein sequence ID" value="MFC0591245.1"/>
    <property type="molecule type" value="Genomic_DNA"/>
</dbReference>
<dbReference type="InterPro" id="IPR036890">
    <property type="entry name" value="HATPase_C_sf"/>
</dbReference>
<name>A0ABV6PN27_9BURK</name>
<dbReference type="CDD" id="cd06225">
    <property type="entry name" value="HAMP"/>
    <property type="match status" value="1"/>
</dbReference>
<feature type="transmembrane region" description="Helical" evidence="9">
    <location>
        <begin position="20"/>
        <end position="40"/>
    </location>
</feature>
<evidence type="ECO:0000259" key="12">
    <source>
        <dbReference type="PROSITE" id="PS50885"/>
    </source>
</evidence>
<evidence type="ECO:0000256" key="9">
    <source>
        <dbReference type="SAM" id="Phobius"/>
    </source>
</evidence>
<feature type="domain" description="Response regulatory" evidence="11">
    <location>
        <begin position="500"/>
        <end position="620"/>
    </location>
</feature>
<dbReference type="Gene3D" id="3.30.565.10">
    <property type="entry name" value="Histidine kinase-like ATPase, C-terminal domain"/>
    <property type="match status" value="1"/>
</dbReference>
<dbReference type="Pfam" id="PF00512">
    <property type="entry name" value="HisKA"/>
    <property type="match status" value="1"/>
</dbReference>
<dbReference type="SUPFAM" id="SSF55874">
    <property type="entry name" value="ATPase domain of HSP90 chaperone/DNA topoisomerase II/histidine kinase"/>
    <property type="match status" value="1"/>
</dbReference>
<dbReference type="Pfam" id="PF00672">
    <property type="entry name" value="HAMP"/>
    <property type="match status" value="1"/>
</dbReference>
<dbReference type="Pfam" id="PF02518">
    <property type="entry name" value="HATPase_c"/>
    <property type="match status" value="1"/>
</dbReference>
<evidence type="ECO:0000256" key="8">
    <source>
        <dbReference type="SAM" id="Coils"/>
    </source>
</evidence>
<keyword evidence="9" id="KW-0472">Membrane</keyword>
<dbReference type="PRINTS" id="PR00344">
    <property type="entry name" value="BCTRLSENSOR"/>
</dbReference>
<dbReference type="Pfam" id="PF00072">
    <property type="entry name" value="Response_reg"/>
    <property type="match status" value="1"/>
</dbReference>
<dbReference type="InterPro" id="IPR005467">
    <property type="entry name" value="His_kinase_dom"/>
</dbReference>
<gene>
    <name evidence="13" type="ORF">ACFFGG_01625</name>
</gene>
<dbReference type="PANTHER" id="PTHR43047">
    <property type="entry name" value="TWO-COMPONENT HISTIDINE PROTEIN KINASE"/>
    <property type="match status" value="1"/>
</dbReference>
<keyword evidence="9" id="KW-1133">Transmembrane helix</keyword>
<evidence type="ECO:0000256" key="4">
    <source>
        <dbReference type="ARBA" id="ARBA00022553"/>
    </source>
</evidence>